<feature type="transmembrane region" description="Helical" evidence="1">
    <location>
        <begin position="261"/>
        <end position="283"/>
    </location>
</feature>
<dbReference type="EMBL" id="FP929059">
    <property type="protein sequence ID" value="CBL34308.1"/>
    <property type="molecule type" value="Genomic_DNA"/>
</dbReference>
<proteinExistence type="predicted"/>
<evidence type="ECO:0000313" key="3">
    <source>
        <dbReference type="Proteomes" id="UP000007050"/>
    </source>
</evidence>
<organism evidence="2 3">
    <name type="scientific">[Eubacterium] siraeum V10Sc8a</name>
    <dbReference type="NCBI Taxonomy" id="717961"/>
    <lineage>
        <taxon>Bacteria</taxon>
        <taxon>Bacillati</taxon>
        <taxon>Bacillota</taxon>
        <taxon>Clostridia</taxon>
        <taxon>Eubacteriales</taxon>
        <taxon>Oscillospiraceae</taxon>
        <taxon>Oscillospiraceae incertae sedis</taxon>
    </lineage>
</organism>
<dbReference type="BioCyc" id="ESIR717961:G136L-1083-MONOMER"/>
<evidence type="ECO:0000256" key="1">
    <source>
        <dbReference type="SAM" id="Phobius"/>
    </source>
</evidence>
<dbReference type="AlphaFoldDB" id="D4MKM5"/>
<protein>
    <recommendedName>
        <fullName evidence="4">Secretion protein F</fullName>
    </recommendedName>
</protein>
<evidence type="ECO:0008006" key="4">
    <source>
        <dbReference type="Google" id="ProtNLM"/>
    </source>
</evidence>
<dbReference type="KEGG" id="esr:ES1_13170"/>
<reference evidence="2 3" key="2">
    <citation type="submission" date="2010-03" db="EMBL/GenBank/DDBJ databases">
        <authorList>
            <person name="Pajon A."/>
        </authorList>
    </citation>
    <scope>NUCLEOTIDE SEQUENCE [LARGE SCALE GENOMIC DNA]</scope>
    <source>
        <strain evidence="2 3">V10Sc8a</strain>
    </source>
</reference>
<sequence length="290" mass="32460">MQFLLFLFGVLLGTGLFMLLANALKIPYLKTSKAVMNTGREDKKLSKNIEAILLGIAAKLGKIIPMDKYKKSRLESTLKSAGIKMTPETFTALAFLKAFCVAALAIPCAFFMPLLIPFFIILAVVIYFRENGKADEKMREKRDAIEQELPRFVATVEQELKTSRDVLSIMENFKKHAGVHFAYELDVTCADMRSSSYEAALTRFEARIGSAQLSDVVRGLVSVIRGDDSAVYFKMLAHDFKLIELQRLKAKAAKIPPKIRIFSFGMLMLFLLTYLVVMGMQLLDSLGSMA</sequence>
<dbReference type="PATRIC" id="fig|717961.3.peg.1402"/>
<evidence type="ECO:0000313" key="2">
    <source>
        <dbReference type="EMBL" id="CBL34308.1"/>
    </source>
</evidence>
<dbReference type="HOGENOM" id="CLU_1018208_0_0_9"/>
<keyword evidence="1" id="KW-1133">Transmembrane helix</keyword>
<reference evidence="2 3" key="1">
    <citation type="submission" date="2010-03" db="EMBL/GenBank/DDBJ databases">
        <title>The genome sequence of Eubacterium siraeum V10Sc8a.</title>
        <authorList>
            <consortium name="metaHIT consortium -- http://www.metahit.eu/"/>
            <person name="Pajon A."/>
            <person name="Turner K."/>
            <person name="Parkhill J."/>
            <person name="Duncan S."/>
            <person name="Flint H."/>
        </authorList>
    </citation>
    <scope>NUCLEOTIDE SEQUENCE [LARGE SCALE GENOMIC DNA]</scope>
    <source>
        <strain evidence="2 3">V10Sc8a</strain>
    </source>
</reference>
<accession>D4MKM5</accession>
<dbReference type="Proteomes" id="UP000007050">
    <property type="component" value="Chromosome"/>
</dbReference>
<gene>
    <name evidence="2" type="ORF">ES1_13170</name>
</gene>
<keyword evidence="1" id="KW-0812">Transmembrane</keyword>
<feature type="transmembrane region" description="Helical" evidence="1">
    <location>
        <begin position="95"/>
        <end position="128"/>
    </location>
</feature>
<name>D4MKM5_9FIRM</name>
<keyword evidence="1" id="KW-0472">Membrane</keyword>